<evidence type="ECO:0000256" key="1">
    <source>
        <dbReference type="SAM" id="Phobius"/>
    </source>
</evidence>
<organism evidence="2">
    <name type="scientific">Rhizophora mucronata</name>
    <name type="common">Asiatic mangrove</name>
    <dbReference type="NCBI Taxonomy" id="61149"/>
    <lineage>
        <taxon>Eukaryota</taxon>
        <taxon>Viridiplantae</taxon>
        <taxon>Streptophyta</taxon>
        <taxon>Embryophyta</taxon>
        <taxon>Tracheophyta</taxon>
        <taxon>Spermatophyta</taxon>
        <taxon>Magnoliopsida</taxon>
        <taxon>eudicotyledons</taxon>
        <taxon>Gunneridae</taxon>
        <taxon>Pentapetalae</taxon>
        <taxon>rosids</taxon>
        <taxon>fabids</taxon>
        <taxon>Malpighiales</taxon>
        <taxon>Rhizophoraceae</taxon>
        <taxon>Rhizophora</taxon>
    </lineage>
</organism>
<proteinExistence type="predicted"/>
<feature type="transmembrane region" description="Helical" evidence="1">
    <location>
        <begin position="12"/>
        <end position="30"/>
    </location>
</feature>
<keyword evidence="1" id="KW-0472">Membrane</keyword>
<evidence type="ECO:0008006" key="3">
    <source>
        <dbReference type="Google" id="ProtNLM"/>
    </source>
</evidence>
<protein>
    <recommendedName>
        <fullName evidence="3">Lipoprotein</fullName>
    </recommendedName>
</protein>
<keyword evidence="1" id="KW-1133">Transmembrane helix</keyword>
<evidence type="ECO:0000313" key="2">
    <source>
        <dbReference type="EMBL" id="MBX54285.1"/>
    </source>
</evidence>
<dbReference type="AlphaFoldDB" id="A0A2P2PHT0"/>
<dbReference type="PROSITE" id="PS51257">
    <property type="entry name" value="PROKAR_LIPOPROTEIN"/>
    <property type="match status" value="1"/>
</dbReference>
<name>A0A2P2PHT0_RHIMU</name>
<keyword evidence="1" id="KW-0812">Transmembrane</keyword>
<dbReference type="EMBL" id="GGEC01073801">
    <property type="protein sequence ID" value="MBX54285.1"/>
    <property type="molecule type" value="Transcribed_RNA"/>
</dbReference>
<sequence>MFVMEDKEGRFLFFGILLMSCIYDFIYFVGRFY</sequence>
<accession>A0A2P2PHT0</accession>
<reference evidence="2" key="1">
    <citation type="submission" date="2018-02" db="EMBL/GenBank/DDBJ databases">
        <title>Rhizophora mucronata_Transcriptome.</title>
        <authorList>
            <person name="Meera S.P."/>
            <person name="Sreeshan A."/>
            <person name="Augustine A."/>
        </authorList>
    </citation>
    <scope>NUCLEOTIDE SEQUENCE</scope>
    <source>
        <tissue evidence="2">Leaf</tissue>
    </source>
</reference>